<dbReference type="InterPro" id="IPR000515">
    <property type="entry name" value="MetI-like"/>
</dbReference>
<comment type="similarity">
    <text evidence="7">Belongs to the binding-protein-dependent transport system permease family.</text>
</comment>
<name>E4KNC9_9LACT</name>
<evidence type="ECO:0000313" key="9">
    <source>
        <dbReference type="EMBL" id="EFR31542.1"/>
    </source>
</evidence>
<dbReference type="PANTHER" id="PTHR30151:SF20">
    <property type="entry name" value="ABC TRANSPORTER PERMEASE PROTEIN HI_0355-RELATED"/>
    <property type="match status" value="1"/>
</dbReference>
<keyword evidence="6 7" id="KW-0472">Membrane</keyword>
<dbReference type="eggNOG" id="COG0600">
    <property type="taxonomic scope" value="Bacteria"/>
</dbReference>
<protein>
    <submittedName>
        <fullName evidence="9">ABC transporter, permease protein</fullName>
    </submittedName>
</protein>
<dbReference type="InterPro" id="IPR035906">
    <property type="entry name" value="MetI-like_sf"/>
</dbReference>
<dbReference type="Proteomes" id="UP000005990">
    <property type="component" value="Unassembled WGS sequence"/>
</dbReference>
<feature type="transmembrane region" description="Helical" evidence="7">
    <location>
        <begin position="220"/>
        <end position="242"/>
    </location>
</feature>
<evidence type="ECO:0000256" key="1">
    <source>
        <dbReference type="ARBA" id="ARBA00004651"/>
    </source>
</evidence>
<feature type="transmembrane region" description="Helical" evidence="7">
    <location>
        <begin position="66"/>
        <end position="86"/>
    </location>
</feature>
<organism evidence="9 10">
    <name type="scientific">Eremococcus coleocola ACS-139-V-Col8</name>
    <dbReference type="NCBI Taxonomy" id="908337"/>
    <lineage>
        <taxon>Bacteria</taxon>
        <taxon>Bacillati</taxon>
        <taxon>Bacillota</taxon>
        <taxon>Bacilli</taxon>
        <taxon>Lactobacillales</taxon>
        <taxon>Aerococcaceae</taxon>
        <taxon>Eremococcus</taxon>
    </lineage>
</organism>
<proteinExistence type="inferred from homology"/>
<comment type="caution">
    <text evidence="9">The sequence shown here is derived from an EMBL/GenBank/DDBJ whole genome shotgun (WGS) entry which is preliminary data.</text>
</comment>
<feature type="transmembrane region" description="Helical" evidence="7">
    <location>
        <begin position="125"/>
        <end position="144"/>
    </location>
</feature>
<dbReference type="CDD" id="cd06261">
    <property type="entry name" value="TM_PBP2"/>
    <property type="match status" value="1"/>
</dbReference>
<feature type="domain" description="ABC transmembrane type-1" evidence="8">
    <location>
        <begin position="59"/>
        <end position="243"/>
    </location>
</feature>
<dbReference type="AlphaFoldDB" id="E4KNC9"/>
<dbReference type="Pfam" id="PF00528">
    <property type="entry name" value="BPD_transp_1"/>
    <property type="match status" value="1"/>
</dbReference>
<comment type="subcellular location">
    <subcellularLocation>
        <location evidence="1 7">Cell membrane</location>
        <topology evidence="1 7">Multi-pass membrane protein</topology>
    </subcellularLocation>
</comment>
<evidence type="ECO:0000256" key="4">
    <source>
        <dbReference type="ARBA" id="ARBA00022692"/>
    </source>
</evidence>
<dbReference type="RefSeq" id="WP_006417987.1">
    <property type="nucleotide sequence ID" value="NZ_AENN01000010.1"/>
</dbReference>
<keyword evidence="4 7" id="KW-0812">Transmembrane</keyword>
<evidence type="ECO:0000313" key="10">
    <source>
        <dbReference type="Proteomes" id="UP000005990"/>
    </source>
</evidence>
<evidence type="ECO:0000259" key="8">
    <source>
        <dbReference type="PROSITE" id="PS50928"/>
    </source>
</evidence>
<dbReference type="PROSITE" id="PS50928">
    <property type="entry name" value="ABC_TM1"/>
    <property type="match status" value="1"/>
</dbReference>
<feature type="transmembrane region" description="Helical" evidence="7">
    <location>
        <begin position="12"/>
        <end position="38"/>
    </location>
</feature>
<keyword evidence="2 7" id="KW-0813">Transport</keyword>
<accession>E4KNC9</accession>
<dbReference type="OrthoDB" id="9804353at2"/>
<dbReference type="PANTHER" id="PTHR30151">
    <property type="entry name" value="ALKANE SULFONATE ABC TRANSPORTER-RELATED, MEMBRANE SUBUNIT"/>
    <property type="match status" value="1"/>
</dbReference>
<dbReference type="GO" id="GO:0005886">
    <property type="term" value="C:plasma membrane"/>
    <property type="evidence" value="ECO:0007669"/>
    <property type="project" value="UniProtKB-SubCell"/>
</dbReference>
<dbReference type="EMBL" id="AENN01000010">
    <property type="protein sequence ID" value="EFR31542.1"/>
    <property type="molecule type" value="Genomic_DNA"/>
</dbReference>
<reference evidence="9 10" key="1">
    <citation type="submission" date="2010-10" db="EMBL/GenBank/DDBJ databases">
        <authorList>
            <person name="Durkin A.S."/>
            <person name="Madupu R."/>
            <person name="Torralba M."/>
            <person name="Gillis M."/>
            <person name="Methe B."/>
            <person name="Sutton G."/>
            <person name="Nelson K.E."/>
        </authorList>
    </citation>
    <scope>NUCLEOTIDE SEQUENCE [LARGE SCALE GENOMIC DNA]</scope>
    <source>
        <strain evidence="9 10">ACS-139-V-Col8</strain>
    </source>
</reference>
<keyword evidence="5 7" id="KW-1133">Transmembrane helix</keyword>
<gene>
    <name evidence="9" type="ORF">HMPREF9257_0477</name>
</gene>
<dbReference type="SUPFAM" id="SSF161098">
    <property type="entry name" value="MetI-like"/>
    <property type="match status" value="1"/>
</dbReference>
<evidence type="ECO:0000256" key="2">
    <source>
        <dbReference type="ARBA" id="ARBA00022448"/>
    </source>
</evidence>
<evidence type="ECO:0000256" key="3">
    <source>
        <dbReference type="ARBA" id="ARBA00022475"/>
    </source>
</evidence>
<dbReference type="STRING" id="908337.HMPREF9257_0477"/>
<feature type="transmembrane region" description="Helical" evidence="7">
    <location>
        <begin position="178"/>
        <end position="200"/>
    </location>
</feature>
<sequence>MTFKDFIKQYYPFILVLILISALAEYTVGAGLIPAFIIPQPSQVISLLVDQAGFIWEQSLITLQEVAVGLGISLVAGIGLGVLIYYSDWARRALYPFVLISQTIPTIALSPIFVMWFGYGMLTKVAVIFLFCFFPLVVSVYDGLSLTDADYLALFRNMQASPWQTFYRLEWQMALPSILSGIKLAVIYALMGATIGEWLGGNGGLGYYIRRMSSSLKADGVFAGILVLSLIGLILFGFVTLLERKQLAYLHQKGRK</sequence>
<keyword evidence="3" id="KW-1003">Cell membrane</keyword>
<feature type="transmembrane region" description="Helical" evidence="7">
    <location>
        <begin position="93"/>
        <end position="119"/>
    </location>
</feature>
<dbReference type="GO" id="GO:0055085">
    <property type="term" value="P:transmembrane transport"/>
    <property type="evidence" value="ECO:0007669"/>
    <property type="project" value="InterPro"/>
</dbReference>
<evidence type="ECO:0000256" key="6">
    <source>
        <dbReference type="ARBA" id="ARBA00023136"/>
    </source>
</evidence>
<keyword evidence="10" id="KW-1185">Reference proteome</keyword>
<evidence type="ECO:0000256" key="7">
    <source>
        <dbReference type="RuleBase" id="RU363032"/>
    </source>
</evidence>
<dbReference type="Gene3D" id="1.10.3720.10">
    <property type="entry name" value="MetI-like"/>
    <property type="match status" value="1"/>
</dbReference>
<evidence type="ECO:0000256" key="5">
    <source>
        <dbReference type="ARBA" id="ARBA00022989"/>
    </source>
</evidence>